<accession>A0ABU3KAL9</accession>
<organism evidence="9 10">
    <name type="scientific">Candidatus Nitronereus thalassa</name>
    <dbReference type="NCBI Taxonomy" id="3020898"/>
    <lineage>
        <taxon>Bacteria</taxon>
        <taxon>Pseudomonadati</taxon>
        <taxon>Nitrospirota</taxon>
        <taxon>Nitrospiria</taxon>
        <taxon>Nitrospirales</taxon>
        <taxon>Nitrospiraceae</taxon>
        <taxon>Candidatus Nitronereus</taxon>
    </lineage>
</organism>
<evidence type="ECO:0000256" key="1">
    <source>
        <dbReference type="ARBA" id="ARBA00022490"/>
    </source>
</evidence>
<comment type="subcellular location">
    <subcellularLocation>
        <location evidence="5 6">Cytoplasm</location>
    </subcellularLocation>
</comment>
<gene>
    <name evidence="5 9" type="primary">xseA</name>
    <name evidence="9" type="ORF">PPG34_13295</name>
</gene>
<dbReference type="EC" id="3.1.11.6" evidence="5"/>
<dbReference type="RefSeq" id="WP_313834285.1">
    <property type="nucleotide sequence ID" value="NZ_JAQOUE010000001.1"/>
</dbReference>
<proteinExistence type="inferred from homology"/>
<dbReference type="InterPro" id="IPR003753">
    <property type="entry name" value="Exonuc_VII_L"/>
</dbReference>
<dbReference type="GO" id="GO:0008855">
    <property type="term" value="F:exodeoxyribonuclease VII activity"/>
    <property type="evidence" value="ECO:0007669"/>
    <property type="project" value="UniProtKB-EC"/>
</dbReference>
<dbReference type="InterPro" id="IPR025824">
    <property type="entry name" value="OB-fold_nuc-bd_dom"/>
</dbReference>
<evidence type="ECO:0000259" key="7">
    <source>
        <dbReference type="Pfam" id="PF02601"/>
    </source>
</evidence>
<evidence type="ECO:0000313" key="10">
    <source>
        <dbReference type="Proteomes" id="UP001250932"/>
    </source>
</evidence>
<keyword evidence="3 5" id="KW-0378">Hydrolase</keyword>
<comment type="caution">
    <text evidence="9">The sequence shown here is derived from an EMBL/GenBank/DDBJ whole genome shotgun (WGS) entry which is preliminary data.</text>
</comment>
<keyword evidence="10" id="KW-1185">Reference proteome</keyword>
<reference evidence="9 10" key="1">
    <citation type="journal article" date="2023" name="ISME J.">
        <title>Cultivation and genomic characterization of novel and ubiquitous marine nitrite-oxidizing bacteria from the Nitrospirales.</title>
        <authorList>
            <person name="Mueller A.J."/>
            <person name="Daebeler A."/>
            <person name="Herbold C.W."/>
            <person name="Kirkegaard R.H."/>
            <person name="Daims H."/>
        </authorList>
    </citation>
    <scope>NUCLEOTIDE SEQUENCE [LARGE SCALE GENOMIC DNA]</scope>
    <source>
        <strain evidence="9 10">EB</strain>
    </source>
</reference>
<evidence type="ECO:0000256" key="6">
    <source>
        <dbReference type="RuleBase" id="RU004355"/>
    </source>
</evidence>
<evidence type="ECO:0000256" key="3">
    <source>
        <dbReference type="ARBA" id="ARBA00022801"/>
    </source>
</evidence>
<sequence length="447" mass="49840">MTIPSTLTVTELTTNIRTSLERTFSDIWVQGEVSNLRVPSSGHMYFTLKDTKSQIRAVLFRRPAMLLRFALDNGLDVIVRGRVTVYEPRGDYQILVDAIEPFGVGALQLAYEQLKEKLGKEGLFDPSRKQPLPFLPERVGIITSQTGAALRDILTVLHRRCPIISVVLYPVAVQGEGAASQIAEAIRRCDRQGEVDVMIVGRGGGSLEDLWSFNEESVVRAIAEARVPVVSAVGHEIDITLSDFAADYRAPTPSAAAEAVAPVLEDLREGIQIHKERIWQNMQNQLRAIRHRIHATYRALPDPRYILQMRVQRVDDLDRRLTLAMNNLQLTRRPKVMALSSALMQSSPLQSIQRTSLIVQQFRAQINRAMPAMVASKRQQFRVVAASLQTLNPLAILSRGYSVLERQPGGEIVRSCTQVQPGNRVRARLADGALDCLIEQIDPPAHP</sequence>
<evidence type="ECO:0000256" key="2">
    <source>
        <dbReference type="ARBA" id="ARBA00022722"/>
    </source>
</evidence>
<dbReference type="Pfam" id="PF02601">
    <property type="entry name" value="Exonuc_VII_L"/>
    <property type="match status" value="1"/>
</dbReference>
<dbReference type="CDD" id="cd04489">
    <property type="entry name" value="ExoVII_LU_OBF"/>
    <property type="match status" value="1"/>
</dbReference>
<name>A0ABU3KAL9_9BACT</name>
<dbReference type="InterPro" id="IPR020579">
    <property type="entry name" value="Exonuc_VII_lsu_C"/>
</dbReference>
<dbReference type="Proteomes" id="UP001250932">
    <property type="component" value="Unassembled WGS sequence"/>
</dbReference>
<dbReference type="EMBL" id="JAQOUE010000001">
    <property type="protein sequence ID" value="MDT7043329.1"/>
    <property type="molecule type" value="Genomic_DNA"/>
</dbReference>
<comment type="function">
    <text evidence="5">Bidirectionally degrades single-stranded DNA into large acid-insoluble oligonucleotides, which are then degraded further into small acid-soluble oligonucleotides.</text>
</comment>
<protein>
    <recommendedName>
        <fullName evidence="5">Exodeoxyribonuclease 7 large subunit</fullName>
        <ecNumber evidence="5">3.1.11.6</ecNumber>
    </recommendedName>
    <alternativeName>
        <fullName evidence="5">Exodeoxyribonuclease VII large subunit</fullName>
        <shortName evidence="5">Exonuclease VII large subunit</shortName>
    </alternativeName>
</protein>
<feature type="domain" description="Exonuclease VII large subunit C-terminal" evidence="7">
    <location>
        <begin position="123"/>
        <end position="436"/>
    </location>
</feature>
<evidence type="ECO:0000313" key="9">
    <source>
        <dbReference type="EMBL" id="MDT7043329.1"/>
    </source>
</evidence>
<evidence type="ECO:0000256" key="4">
    <source>
        <dbReference type="ARBA" id="ARBA00022839"/>
    </source>
</evidence>
<feature type="domain" description="OB-fold nucleic acid binding" evidence="8">
    <location>
        <begin position="7"/>
        <end position="100"/>
    </location>
</feature>
<keyword evidence="2 5" id="KW-0540">Nuclease</keyword>
<comment type="subunit">
    <text evidence="5">Heterooligomer composed of large and small subunits.</text>
</comment>
<keyword evidence="4 5" id="KW-0269">Exonuclease</keyword>
<comment type="similarity">
    <text evidence="5 6">Belongs to the XseA family.</text>
</comment>
<keyword evidence="1 5" id="KW-0963">Cytoplasm</keyword>
<dbReference type="HAMAP" id="MF_00378">
    <property type="entry name" value="Exonuc_7_L"/>
    <property type="match status" value="1"/>
</dbReference>
<comment type="catalytic activity">
    <reaction evidence="5 6">
        <text>Exonucleolytic cleavage in either 5'- to 3'- or 3'- to 5'-direction to yield nucleoside 5'-phosphates.</text>
        <dbReference type="EC" id="3.1.11.6"/>
    </reaction>
</comment>
<dbReference type="PANTHER" id="PTHR30008">
    <property type="entry name" value="EXODEOXYRIBONUCLEASE 7 LARGE SUBUNIT"/>
    <property type="match status" value="1"/>
</dbReference>
<evidence type="ECO:0000259" key="8">
    <source>
        <dbReference type="Pfam" id="PF13742"/>
    </source>
</evidence>
<evidence type="ECO:0000256" key="5">
    <source>
        <dbReference type="HAMAP-Rule" id="MF_00378"/>
    </source>
</evidence>
<dbReference type="NCBIfam" id="TIGR00237">
    <property type="entry name" value="xseA"/>
    <property type="match status" value="1"/>
</dbReference>
<dbReference type="PANTHER" id="PTHR30008:SF0">
    <property type="entry name" value="EXODEOXYRIBONUCLEASE 7 LARGE SUBUNIT"/>
    <property type="match status" value="1"/>
</dbReference>
<dbReference type="Pfam" id="PF13742">
    <property type="entry name" value="tRNA_anti_2"/>
    <property type="match status" value="1"/>
</dbReference>